<dbReference type="Proteomes" id="UP000831785">
    <property type="component" value="Chromosome"/>
</dbReference>
<proteinExistence type="predicted"/>
<gene>
    <name evidence="1" type="ORF">MUN80_18560</name>
</gene>
<keyword evidence="2" id="KW-1185">Reference proteome</keyword>
<organism evidence="1 2">
    <name type="scientific">Hymenobacter cellulosivorans</name>
    <dbReference type="NCBI Taxonomy" id="2932249"/>
    <lineage>
        <taxon>Bacteria</taxon>
        <taxon>Pseudomonadati</taxon>
        <taxon>Bacteroidota</taxon>
        <taxon>Cytophagia</taxon>
        <taxon>Cytophagales</taxon>
        <taxon>Hymenobacteraceae</taxon>
        <taxon>Hymenobacter</taxon>
    </lineage>
</organism>
<accession>A0ABY4F5K1</accession>
<sequence>MEISSIDQEVTDFDWYAVDTSGCVIQFASGGGPLPGSVAASIEALTQLHDYFLSLSTETTTARLNPHLAQVVRNIVGKDEDAYRRYAHSFLNYGKRGLFAFDKTDLAHAENRYHLVAYPETPLYAGGTATGYKRVDFPYLCAVCHFRGGDSGCR</sequence>
<evidence type="ECO:0000313" key="2">
    <source>
        <dbReference type="Proteomes" id="UP000831785"/>
    </source>
</evidence>
<dbReference type="RefSeq" id="WP_244715097.1">
    <property type="nucleotide sequence ID" value="NZ_CP095049.1"/>
</dbReference>
<reference evidence="1 2" key="1">
    <citation type="submission" date="2022-04" db="EMBL/GenBank/DDBJ databases">
        <title>Hymenobacter sp. isolated from the air.</title>
        <authorList>
            <person name="Won M."/>
            <person name="Lee C.-M."/>
            <person name="Woen H.-Y."/>
            <person name="Kwon S.-W."/>
        </authorList>
    </citation>
    <scope>NUCLEOTIDE SEQUENCE [LARGE SCALE GENOMIC DNA]</scope>
    <source>
        <strain evidence="2">5116 S-27</strain>
    </source>
</reference>
<evidence type="ECO:0000313" key="1">
    <source>
        <dbReference type="EMBL" id="UOQ51754.1"/>
    </source>
</evidence>
<protein>
    <submittedName>
        <fullName evidence="1">Uncharacterized protein</fullName>
    </submittedName>
</protein>
<name>A0ABY4F5K1_9BACT</name>
<dbReference type="EMBL" id="CP095049">
    <property type="protein sequence ID" value="UOQ51754.1"/>
    <property type="molecule type" value="Genomic_DNA"/>
</dbReference>